<accession>A0ABP1PK48</accession>
<dbReference type="PANTHER" id="PTHR45999:SF4">
    <property type="entry name" value="UNC-13-4A, ISOFORM B"/>
    <property type="match status" value="1"/>
</dbReference>
<dbReference type="PROSITE" id="PS50004">
    <property type="entry name" value="C2"/>
    <property type="match status" value="2"/>
</dbReference>
<dbReference type="InterPro" id="IPR052095">
    <property type="entry name" value="UNC-13_domain"/>
</dbReference>
<evidence type="ECO:0000313" key="5">
    <source>
        <dbReference type="Proteomes" id="UP001642540"/>
    </source>
</evidence>
<dbReference type="SUPFAM" id="SSF49562">
    <property type="entry name" value="C2 domain (Calcium/lipid-binding domain, CaLB)"/>
    <property type="match status" value="2"/>
</dbReference>
<organism evidence="4 5">
    <name type="scientific">Orchesella dallaii</name>
    <dbReference type="NCBI Taxonomy" id="48710"/>
    <lineage>
        <taxon>Eukaryota</taxon>
        <taxon>Metazoa</taxon>
        <taxon>Ecdysozoa</taxon>
        <taxon>Arthropoda</taxon>
        <taxon>Hexapoda</taxon>
        <taxon>Collembola</taxon>
        <taxon>Entomobryomorpha</taxon>
        <taxon>Entomobryoidea</taxon>
        <taxon>Orchesellidae</taxon>
        <taxon>Orchesellinae</taxon>
        <taxon>Orchesella</taxon>
    </lineage>
</organism>
<dbReference type="EMBL" id="CAXLJM020000001">
    <property type="protein sequence ID" value="CAL8068572.1"/>
    <property type="molecule type" value="Genomic_DNA"/>
</dbReference>
<dbReference type="Pfam" id="PF00168">
    <property type="entry name" value="C2"/>
    <property type="match status" value="2"/>
</dbReference>
<reference evidence="4 5" key="1">
    <citation type="submission" date="2024-08" db="EMBL/GenBank/DDBJ databases">
        <authorList>
            <person name="Cucini C."/>
            <person name="Frati F."/>
        </authorList>
    </citation>
    <scope>NUCLEOTIDE SEQUENCE [LARGE SCALE GENOMIC DNA]</scope>
</reference>
<feature type="domain" description="C2" evidence="3">
    <location>
        <begin position="97"/>
        <end position="218"/>
    </location>
</feature>
<keyword evidence="5" id="KW-1185">Reference proteome</keyword>
<comment type="caution">
    <text evidence="4">The sequence shown here is derived from an EMBL/GenBank/DDBJ whole genome shotgun (WGS) entry which is preliminary data.</text>
</comment>
<dbReference type="InterPro" id="IPR035892">
    <property type="entry name" value="C2_domain_sf"/>
</dbReference>
<evidence type="ECO:0000259" key="3">
    <source>
        <dbReference type="PROSITE" id="PS50004"/>
    </source>
</evidence>
<evidence type="ECO:0000256" key="1">
    <source>
        <dbReference type="ARBA" id="ARBA00005823"/>
    </source>
</evidence>
<evidence type="ECO:0000313" key="4">
    <source>
        <dbReference type="EMBL" id="CAL8068572.1"/>
    </source>
</evidence>
<evidence type="ECO:0000256" key="2">
    <source>
        <dbReference type="ARBA" id="ARBA00022483"/>
    </source>
</evidence>
<dbReference type="SMART" id="SM00239">
    <property type="entry name" value="C2"/>
    <property type="match status" value="2"/>
</dbReference>
<name>A0ABP1PK48_9HEXA</name>
<dbReference type="Proteomes" id="UP001642540">
    <property type="component" value="Unassembled WGS sequence"/>
</dbReference>
<dbReference type="Gene3D" id="1.10.357.50">
    <property type="match status" value="1"/>
</dbReference>
<gene>
    <name evidence="4" type="ORF">ODALV1_LOCUS351</name>
</gene>
<comment type="similarity">
    <text evidence="1">Belongs to the unc-13 family.</text>
</comment>
<protein>
    <recommendedName>
        <fullName evidence="3">C2 domain-containing protein</fullName>
    </recommendedName>
</protein>
<proteinExistence type="inferred from homology"/>
<dbReference type="Gene3D" id="2.60.40.150">
    <property type="entry name" value="C2 domain"/>
    <property type="match status" value="2"/>
</dbReference>
<sequence length="1114" mass="127906">MEILELSTLNQNHSDQMVLVPFSELASTQFSNFEEDSMESELGSNSLDDVYMKTLQILMNPSTGKLCDSDTGRNSAQIQNNSRILHLQKIFNVEVSKHSKLLGKAEANESRLPLVLNLEVVEAKGLKSKDNNGLSNPFCTVFLSPEFKLVTSTKLRTLKPVWQEVFSIPVSSIQDDIISIEIMNCDNQEEPVKKKKKGIGLKYFVKDIKSAASTGKWKNNDSPIGCLQLPLKEIAMEGTDSWYPLESKKGTGKSNRGEIHLKMGISTKHEKEVVEQVYQNVLRLMLRYESKSFQYDIEPLKRDGPFGNKNSEELLKTLEFKGGFTRKDSDLAKWLVFTKFHCDGKTLNAKIFFKLLYSMVDHVNNELLDENELRNFWQSTEKLLENFVTILRNIHQYNQPDLIPDNVVPNDNMMSQTYYMLQTMEFLRTYLATTKLSIEKEIRDKLTPDLIMEKAKNAVTNRANEFFNGIAPLNLNSEKSRIRHMAKVAKLLITDLAKSLEVINRTNFTTTLTGDYFRITYLVYDKRYFELVKPIVEQTCCNMKPLDLINDEDDYECCQDDYVSVGLALFKLYLELKQFADLSLKVQGSSTMTSGLCIRRSFHTWFQNRVIMQWLTIGRFRAMRCIRSAVQHDFLQPIQPSSKITSSAIDTAGILQSIETWNSVSWLNLEDSSSLLTKMIEDIGRCAIYYGDLMSKRIDEIGKISNDNEEIYEVYYICDQVAYVINNVQRVGQEIKPICEKIGINNIKEFVKDSDNNQSLHEKPYPISLTTAALEGISKQINNKIISILEKIGLKMLPSIQKLIAAATETESGADDVENVLNYFNFNLIIMKRKLISSEYFEIMRNALWRNVLLTLRYRVAKNIEKKNSPEFFQKVKKMLVKLEPVFYPPDSDANSTSISLHIQNEIEKLLEIHGSSTPELILKYLEERRSVQMKSDTDLGLLTVRAQYCADIETLKIEVLNARHLKPRYPKKAIRDSYVKFNIVTKEGLKSTPALHKTKTQWKTLFPLFDEIFSIPLKIEKTEELLTEDGMITFTLKDYGMLGTSAFIGDAILPFHLVSVTSSETKFEHLPQLMLTLTLPNEEFNSMTFQALEKRIWDRSAVEFAKKERIKIS</sequence>
<dbReference type="PANTHER" id="PTHR45999">
    <property type="entry name" value="UNC-13-4A, ISOFORM B"/>
    <property type="match status" value="1"/>
</dbReference>
<feature type="domain" description="C2" evidence="3">
    <location>
        <begin position="939"/>
        <end position="1070"/>
    </location>
</feature>
<keyword evidence="2" id="KW-0268">Exocytosis</keyword>
<dbReference type="InterPro" id="IPR000008">
    <property type="entry name" value="C2_dom"/>
</dbReference>